<dbReference type="HOGENOM" id="CLU_1868284_0_0_1"/>
<sequence length="137" mass="14230">MHRGQQAEGARDRAVPLLAGGVPNLGLDDLAVDLEAAGGELDADGGLGLEAELVLGEAGEEVGLAHAGVADEHHLEEVVVVVLRPVPASRGRHCPPLRAAAALVVEARGVSVPGSRRRVWRSVAMEWGRGRDTSLCV</sequence>
<dbReference type="eggNOG" id="ENOG502T2DA">
    <property type="taxonomic scope" value="Eukaryota"/>
</dbReference>
<dbReference type="AlphaFoldDB" id="J3M8W5"/>
<reference evidence="1" key="1">
    <citation type="journal article" date="2013" name="Nat. Commun.">
        <title>Whole-genome sequencing of Oryza brachyantha reveals mechanisms underlying Oryza genome evolution.</title>
        <authorList>
            <person name="Chen J."/>
            <person name="Huang Q."/>
            <person name="Gao D."/>
            <person name="Wang J."/>
            <person name="Lang Y."/>
            <person name="Liu T."/>
            <person name="Li B."/>
            <person name="Bai Z."/>
            <person name="Luis Goicoechea J."/>
            <person name="Liang C."/>
            <person name="Chen C."/>
            <person name="Zhang W."/>
            <person name="Sun S."/>
            <person name="Liao Y."/>
            <person name="Zhang X."/>
            <person name="Yang L."/>
            <person name="Song C."/>
            <person name="Wang M."/>
            <person name="Shi J."/>
            <person name="Liu G."/>
            <person name="Liu J."/>
            <person name="Zhou H."/>
            <person name="Zhou W."/>
            <person name="Yu Q."/>
            <person name="An N."/>
            <person name="Chen Y."/>
            <person name="Cai Q."/>
            <person name="Wang B."/>
            <person name="Liu B."/>
            <person name="Min J."/>
            <person name="Huang Y."/>
            <person name="Wu H."/>
            <person name="Li Z."/>
            <person name="Zhang Y."/>
            <person name="Yin Y."/>
            <person name="Song W."/>
            <person name="Jiang J."/>
            <person name="Jackson S.A."/>
            <person name="Wing R.A."/>
            <person name="Wang J."/>
            <person name="Chen M."/>
        </authorList>
    </citation>
    <scope>NUCLEOTIDE SEQUENCE [LARGE SCALE GENOMIC DNA]</scope>
    <source>
        <strain evidence="1">cv. IRGC 101232</strain>
    </source>
</reference>
<protein>
    <recommendedName>
        <fullName evidence="3">DUF834 domain-containing protein</fullName>
    </recommendedName>
</protein>
<organism evidence="1">
    <name type="scientific">Oryza brachyantha</name>
    <name type="common">malo sina</name>
    <dbReference type="NCBI Taxonomy" id="4533"/>
    <lineage>
        <taxon>Eukaryota</taxon>
        <taxon>Viridiplantae</taxon>
        <taxon>Streptophyta</taxon>
        <taxon>Embryophyta</taxon>
        <taxon>Tracheophyta</taxon>
        <taxon>Spermatophyta</taxon>
        <taxon>Magnoliopsida</taxon>
        <taxon>Liliopsida</taxon>
        <taxon>Poales</taxon>
        <taxon>Poaceae</taxon>
        <taxon>BOP clade</taxon>
        <taxon>Oryzoideae</taxon>
        <taxon>Oryzeae</taxon>
        <taxon>Oryzinae</taxon>
        <taxon>Oryza</taxon>
    </lineage>
</organism>
<name>J3M8W5_ORYBR</name>
<evidence type="ECO:0008006" key="3">
    <source>
        <dbReference type="Google" id="ProtNLM"/>
    </source>
</evidence>
<proteinExistence type="predicted"/>
<dbReference type="EnsemblPlants" id="OB05G30390.1">
    <property type="protein sequence ID" value="OB05G30390.1"/>
    <property type="gene ID" value="OB05G30390"/>
</dbReference>
<dbReference type="Proteomes" id="UP000006038">
    <property type="component" value="Chromosome 5"/>
</dbReference>
<evidence type="ECO:0000313" key="2">
    <source>
        <dbReference type="Proteomes" id="UP000006038"/>
    </source>
</evidence>
<evidence type="ECO:0000313" key="1">
    <source>
        <dbReference type="EnsemblPlants" id="OB05G30390.1"/>
    </source>
</evidence>
<dbReference type="Gramene" id="OB05G30390.1">
    <property type="protein sequence ID" value="OB05G30390.1"/>
    <property type="gene ID" value="OB05G30390"/>
</dbReference>
<keyword evidence="2" id="KW-1185">Reference proteome</keyword>
<accession>J3M8W5</accession>
<reference evidence="1" key="2">
    <citation type="submission" date="2013-04" db="UniProtKB">
        <authorList>
            <consortium name="EnsemblPlants"/>
        </authorList>
    </citation>
    <scope>IDENTIFICATION</scope>
</reference>